<evidence type="ECO:0000313" key="1">
    <source>
        <dbReference type="EMBL" id="BAN73794.1"/>
    </source>
</evidence>
<dbReference type="GeneID" id="45547919"/>
<gene>
    <name evidence="1" type="ORF">LBCZ_0626</name>
</gene>
<dbReference type="EMBL" id="AP012544">
    <property type="protein sequence ID" value="BAN73794.1"/>
    <property type="molecule type" value="Genomic_DNA"/>
</dbReference>
<protein>
    <submittedName>
        <fullName evidence="1">Hypothetical phage protein</fullName>
    </submittedName>
</protein>
<organism evidence="1 2">
    <name type="scientific">Lacticaseibacillus casei DSM 20011 = JCM 1134 = ATCC 393</name>
    <dbReference type="NCBI Taxonomy" id="1423732"/>
    <lineage>
        <taxon>Bacteria</taxon>
        <taxon>Bacillati</taxon>
        <taxon>Bacillota</taxon>
        <taxon>Bacilli</taxon>
        <taxon>Lactobacillales</taxon>
        <taxon>Lactobacillaceae</taxon>
        <taxon>Lacticaseibacillus</taxon>
    </lineage>
</organism>
<dbReference type="AlphaFoldDB" id="A0AAD1AMW1"/>
<name>A0AAD1AMW1_LACCA</name>
<evidence type="ECO:0000313" key="2">
    <source>
        <dbReference type="Proteomes" id="UP000015560"/>
    </source>
</evidence>
<sequence>MDLTVHFRDGNTEEIPDFESVVCLGMDKSVVKAEDFSNIYLENKITYSFVGHADSLQANGADILYLVLAK</sequence>
<accession>A0AAD1AMW1</accession>
<reference evidence="1 2" key="1">
    <citation type="journal article" date="2013" name="PLoS ONE">
        <title>Genomic Adaptation of the Lactobacillus casei Group.</title>
        <authorList>
            <person name="Toh H."/>
            <person name="Oshima K."/>
            <person name="Nakano A."/>
            <person name="Takahata M."/>
            <person name="Murakami M."/>
            <person name="Takaki T."/>
            <person name="Nishiyama H."/>
            <person name="Igimi S."/>
            <person name="Hattori M."/>
            <person name="Morita H."/>
        </authorList>
    </citation>
    <scope>NUCLEOTIDE SEQUENCE [LARGE SCALE GENOMIC DNA]</scope>
    <source>
        <strain evidence="1 2">ATCC 393</strain>
    </source>
</reference>
<proteinExistence type="predicted"/>
<dbReference type="RefSeq" id="WP_025014042.1">
    <property type="nucleotide sequence ID" value="NZ_AP012544.1"/>
</dbReference>
<dbReference type="Proteomes" id="UP000015560">
    <property type="component" value="Chromosome"/>
</dbReference>